<evidence type="ECO:0000313" key="4">
    <source>
        <dbReference type="Proteomes" id="UP001379533"/>
    </source>
</evidence>
<reference evidence="3 4" key="1">
    <citation type="submission" date="2021-12" db="EMBL/GenBank/DDBJ databases">
        <title>Discovery of the Pendulisporaceae a myxobacterial family with distinct sporulation behavior and unique specialized metabolism.</title>
        <authorList>
            <person name="Garcia R."/>
            <person name="Popoff A."/>
            <person name="Bader C.D."/>
            <person name="Loehr J."/>
            <person name="Walesch S."/>
            <person name="Walt C."/>
            <person name="Boldt J."/>
            <person name="Bunk B."/>
            <person name="Haeckl F.J.F.P.J."/>
            <person name="Gunesch A.P."/>
            <person name="Birkelbach J."/>
            <person name="Nuebel U."/>
            <person name="Pietschmann T."/>
            <person name="Bach T."/>
            <person name="Mueller R."/>
        </authorList>
    </citation>
    <scope>NUCLEOTIDE SEQUENCE [LARGE SCALE GENOMIC DNA]</scope>
    <source>
        <strain evidence="3 4">MSr12523</strain>
    </source>
</reference>
<evidence type="ECO:0000256" key="1">
    <source>
        <dbReference type="SAM" id="MobiDB-lite"/>
    </source>
</evidence>
<dbReference type="InterPro" id="IPR029068">
    <property type="entry name" value="Glyas_Bleomycin-R_OHBP_Dase"/>
</dbReference>
<dbReference type="SUPFAM" id="SSF54593">
    <property type="entry name" value="Glyoxalase/Bleomycin resistance protein/Dihydroxybiphenyl dioxygenase"/>
    <property type="match status" value="1"/>
</dbReference>
<feature type="domain" description="VOC" evidence="2">
    <location>
        <begin position="4"/>
        <end position="132"/>
    </location>
</feature>
<dbReference type="InterPro" id="IPR004360">
    <property type="entry name" value="Glyas_Fos-R_dOase_dom"/>
</dbReference>
<dbReference type="PANTHER" id="PTHR34109:SF1">
    <property type="entry name" value="VOC DOMAIN-CONTAINING PROTEIN"/>
    <property type="match status" value="1"/>
</dbReference>
<dbReference type="Gene3D" id="3.30.720.120">
    <property type="match status" value="1"/>
</dbReference>
<dbReference type="InterPro" id="IPR037523">
    <property type="entry name" value="VOC_core"/>
</dbReference>
<evidence type="ECO:0000259" key="2">
    <source>
        <dbReference type="PROSITE" id="PS51819"/>
    </source>
</evidence>
<dbReference type="Proteomes" id="UP001379533">
    <property type="component" value="Chromosome"/>
</dbReference>
<dbReference type="RefSeq" id="WP_394840923.1">
    <property type="nucleotide sequence ID" value="NZ_CP089982.1"/>
</dbReference>
<proteinExistence type="predicted"/>
<dbReference type="PROSITE" id="PS51819">
    <property type="entry name" value="VOC"/>
    <property type="match status" value="1"/>
</dbReference>
<name>A0ABZ2JYG7_9BACT</name>
<dbReference type="PANTHER" id="PTHR34109">
    <property type="entry name" value="BNAUNNG04460D PROTEIN-RELATED"/>
    <property type="match status" value="1"/>
</dbReference>
<sequence>MNNPSVIPHLTVDGARAAIAFYENAFGFKVTRLQETPDKAKIVHCSMENERGGVVMLCDAFPEMHQGAKQTPEALGGTPVTIHLDLSDVDAVWARALKAGASVAMPLQDMFWGARYGIVTDPFGHRWSLATEKATPTEEQLDEGAQKYFPKKP</sequence>
<protein>
    <submittedName>
        <fullName evidence="3">VOC family protein</fullName>
    </submittedName>
</protein>
<dbReference type="Gene3D" id="3.30.720.110">
    <property type="match status" value="1"/>
</dbReference>
<dbReference type="Pfam" id="PF00903">
    <property type="entry name" value="Glyoxalase"/>
    <property type="match status" value="1"/>
</dbReference>
<organism evidence="3 4">
    <name type="scientific">Pendulispora brunnea</name>
    <dbReference type="NCBI Taxonomy" id="2905690"/>
    <lineage>
        <taxon>Bacteria</taxon>
        <taxon>Pseudomonadati</taxon>
        <taxon>Myxococcota</taxon>
        <taxon>Myxococcia</taxon>
        <taxon>Myxococcales</taxon>
        <taxon>Sorangiineae</taxon>
        <taxon>Pendulisporaceae</taxon>
        <taxon>Pendulispora</taxon>
    </lineage>
</organism>
<accession>A0ABZ2JYG7</accession>
<gene>
    <name evidence="3" type="ORF">LZC95_28090</name>
</gene>
<evidence type="ECO:0000313" key="3">
    <source>
        <dbReference type="EMBL" id="WXA90310.1"/>
    </source>
</evidence>
<feature type="region of interest" description="Disordered" evidence="1">
    <location>
        <begin position="134"/>
        <end position="153"/>
    </location>
</feature>
<dbReference type="CDD" id="cd07246">
    <property type="entry name" value="VOC_like"/>
    <property type="match status" value="1"/>
</dbReference>
<keyword evidence="4" id="KW-1185">Reference proteome</keyword>
<dbReference type="EMBL" id="CP089982">
    <property type="protein sequence ID" value="WXA90310.1"/>
    <property type="molecule type" value="Genomic_DNA"/>
</dbReference>